<organism evidence="7 8">
    <name type="scientific">Neolewinella maritima</name>
    <dbReference type="NCBI Taxonomy" id="1383882"/>
    <lineage>
        <taxon>Bacteria</taxon>
        <taxon>Pseudomonadati</taxon>
        <taxon>Bacteroidota</taxon>
        <taxon>Saprospiria</taxon>
        <taxon>Saprospirales</taxon>
        <taxon>Lewinellaceae</taxon>
        <taxon>Neolewinella</taxon>
    </lineage>
</organism>
<dbReference type="EMBL" id="CAKLPZ010000001">
    <property type="protein sequence ID" value="CAH1000361.1"/>
    <property type="molecule type" value="Genomic_DNA"/>
</dbReference>
<feature type="domain" description="Thioredoxin" evidence="6">
    <location>
        <begin position="212"/>
        <end position="371"/>
    </location>
</feature>
<evidence type="ECO:0000256" key="3">
    <source>
        <dbReference type="ARBA" id="ARBA00023157"/>
    </source>
</evidence>
<proteinExistence type="predicted"/>
<dbReference type="InterPro" id="IPR036249">
    <property type="entry name" value="Thioredoxin-like_sf"/>
</dbReference>
<evidence type="ECO:0000313" key="7">
    <source>
        <dbReference type="EMBL" id="CAH1000361.1"/>
    </source>
</evidence>
<accession>A0ABN8F109</accession>
<name>A0ABN8F109_9BACT</name>
<feature type="chain" id="PRO_5045311783" evidence="5">
    <location>
        <begin position="19"/>
        <end position="371"/>
    </location>
</feature>
<keyword evidence="8" id="KW-1185">Reference proteome</keyword>
<comment type="subcellular location">
    <subcellularLocation>
        <location evidence="1">Cell envelope</location>
    </subcellularLocation>
</comment>
<sequence>MYRFLVLPLCLILVLCTACDRSGSSTSDGTVIRVQLENANGLAANLDRITIGGEKEMLKSTSIDGDGSFSFTFPQGLEDGLYQIRVGAQKATFAIEAEDREIDITGKVSTFSNYDVEVSGSEAAAESVRTINRMQSLSGLPELKELVTEVENPYTAAFVTFNALLRAGEQGLPLHEAAVARLPEEADSYATYSTYVTQLKQQIAFQKSQQLIKPGQPAPNLELKDPEGNTVSLADLKGQVVLLDFWAAWCAPCRRENPNVVKVYDRYKDKGFTIYSVSLDGVRPEQAARFTPEELAEATENQRKKWVNAIAEDGLSWPHHGSELLSWGGEASAKYGVQAIPATFLIDREGNIAEIGLRGAASIEQALQKVL</sequence>
<gene>
    <name evidence="7" type="primary">resA_3</name>
    <name evidence="7" type="ORF">LEM8419_01514</name>
</gene>
<dbReference type="Proteomes" id="UP000837803">
    <property type="component" value="Unassembled WGS sequence"/>
</dbReference>
<evidence type="ECO:0000256" key="4">
    <source>
        <dbReference type="ARBA" id="ARBA00023284"/>
    </source>
</evidence>
<dbReference type="Pfam" id="PF00578">
    <property type="entry name" value="AhpC-TSA"/>
    <property type="match status" value="1"/>
</dbReference>
<keyword evidence="3" id="KW-1015">Disulfide bond</keyword>
<dbReference type="RefSeq" id="WP_238750413.1">
    <property type="nucleotide sequence ID" value="NZ_CAKLPZ010000001.1"/>
</dbReference>
<dbReference type="PANTHER" id="PTHR42852:SF6">
    <property type="entry name" value="THIOL:DISULFIDE INTERCHANGE PROTEIN DSBE"/>
    <property type="match status" value="1"/>
</dbReference>
<reference evidence="7" key="1">
    <citation type="submission" date="2021-12" db="EMBL/GenBank/DDBJ databases">
        <authorList>
            <person name="Rodrigo-Torres L."/>
            <person name="Arahal R. D."/>
            <person name="Lucena T."/>
        </authorList>
    </citation>
    <scope>NUCLEOTIDE SEQUENCE</scope>
    <source>
        <strain evidence="7">CECT 8419</strain>
    </source>
</reference>
<dbReference type="PROSITE" id="PS51352">
    <property type="entry name" value="THIOREDOXIN_2"/>
    <property type="match status" value="1"/>
</dbReference>
<dbReference type="CDD" id="cd02966">
    <property type="entry name" value="TlpA_like_family"/>
    <property type="match status" value="1"/>
</dbReference>
<comment type="caution">
    <text evidence="7">The sequence shown here is derived from an EMBL/GenBank/DDBJ whole genome shotgun (WGS) entry which is preliminary data.</text>
</comment>
<dbReference type="InterPro" id="IPR050553">
    <property type="entry name" value="Thioredoxin_ResA/DsbE_sf"/>
</dbReference>
<evidence type="ECO:0000256" key="5">
    <source>
        <dbReference type="SAM" id="SignalP"/>
    </source>
</evidence>
<dbReference type="PROSITE" id="PS00194">
    <property type="entry name" value="THIOREDOXIN_1"/>
    <property type="match status" value="1"/>
</dbReference>
<evidence type="ECO:0000256" key="2">
    <source>
        <dbReference type="ARBA" id="ARBA00022748"/>
    </source>
</evidence>
<feature type="signal peptide" evidence="5">
    <location>
        <begin position="1"/>
        <end position="18"/>
    </location>
</feature>
<dbReference type="InterPro" id="IPR000866">
    <property type="entry name" value="AhpC/TSA"/>
</dbReference>
<dbReference type="SUPFAM" id="SSF52833">
    <property type="entry name" value="Thioredoxin-like"/>
    <property type="match status" value="1"/>
</dbReference>
<keyword evidence="5" id="KW-0732">Signal</keyword>
<keyword evidence="4" id="KW-0676">Redox-active center</keyword>
<keyword evidence="2" id="KW-0201">Cytochrome c-type biogenesis</keyword>
<protein>
    <submittedName>
        <fullName evidence="7">Thiol-disulfide oxidoreductase ResA</fullName>
    </submittedName>
</protein>
<dbReference type="PANTHER" id="PTHR42852">
    <property type="entry name" value="THIOL:DISULFIDE INTERCHANGE PROTEIN DSBE"/>
    <property type="match status" value="1"/>
</dbReference>
<evidence type="ECO:0000256" key="1">
    <source>
        <dbReference type="ARBA" id="ARBA00004196"/>
    </source>
</evidence>
<evidence type="ECO:0000313" key="8">
    <source>
        <dbReference type="Proteomes" id="UP000837803"/>
    </source>
</evidence>
<dbReference type="InterPro" id="IPR017937">
    <property type="entry name" value="Thioredoxin_CS"/>
</dbReference>
<evidence type="ECO:0000259" key="6">
    <source>
        <dbReference type="PROSITE" id="PS51352"/>
    </source>
</evidence>
<dbReference type="Gene3D" id="3.40.30.10">
    <property type="entry name" value="Glutaredoxin"/>
    <property type="match status" value="1"/>
</dbReference>
<dbReference type="InterPro" id="IPR013766">
    <property type="entry name" value="Thioredoxin_domain"/>
</dbReference>